<dbReference type="RefSeq" id="XP_008180085.1">
    <property type="nucleotide sequence ID" value="XM_008181863.1"/>
</dbReference>
<evidence type="ECO:0000313" key="2">
    <source>
        <dbReference type="EnsemblMetazoa" id="XP_008180085.1"/>
    </source>
</evidence>
<sequence>MIINTYKTKIAQNPEIKMLHLKKIISTELGIGMSTIYQTILEYKRTKTISSPNKTKIFKSIKDKVDEFDKYAIRRKIHQFWFRRELPTLDKILCVINEDVDLPNFSRSSLHRLLGYMDFEFVKRGRNCAMIERNEIVVWRRKYLLDIRRYREEGRPIYYLDETWVNAGDVPSKVWCDKSIKSARDATNKGLSTGAVNPSGKGKRLIVCHIGSEDGFVSDSLLCFESKKNTQDYHDEMNGDCFRDWLESVLPRLKDNAVIVMDNAPYHSVKQDKCPTRNTSKPKIIEWLESKGEVISRPMVIPELLLIVDRLRPLYNKYVIDELVKKQNKTILRLPPYHCEFNPIELAWSSVKNHVRMNNKTFKLNDVKQLLIEGVERVNADMWKNFIKHTIEEEEKFLKMDFVVDELMAEKEPCVLNVETDDSDDFDDVRPLSETDE</sequence>
<organism evidence="2 3">
    <name type="scientific">Acyrthosiphon pisum</name>
    <name type="common">Pea aphid</name>
    <dbReference type="NCBI Taxonomy" id="7029"/>
    <lineage>
        <taxon>Eukaryota</taxon>
        <taxon>Metazoa</taxon>
        <taxon>Ecdysozoa</taxon>
        <taxon>Arthropoda</taxon>
        <taxon>Hexapoda</taxon>
        <taxon>Insecta</taxon>
        <taxon>Pterygota</taxon>
        <taxon>Neoptera</taxon>
        <taxon>Paraneoptera</taxon>
        <taxon>Hemiptera</taxon>
        <taxon>Sternorrhyncha</taxon>
        <taxon>Aphidomorpha</taxon>
        <taxon>Aphidoidea</taxon>
        <taxon>Aphididae</taxon>
        <taxon>Macrosiphini</taxon>
        <taxon>Acyrthosiphon</taxon>
    </lineage>
</organism>
<proteinExistence type="predicted"/>
<keyword evidence="3" id="KW-1185">Reference proteome</keyword>
<dbReference type="GeneID" id="103308467"/>
<protein>
    <recommendedName>
        <fullName evidence="1">Tc1-like transposase DDE domain-containing protein</fullName>
    </recommendedName>
</protein>
<dbReference type="PANTHER" id="PTHR33939">
    <property type="entry name" value="PROTEIN CBG22215"/>
    <property type="match status" value="1"/>
</dbReference>
<dbReference type="InterPro" id="IPR036397">
    <property type="entry name" value="RNaseH_sf"/>
</dbReference>
<evidence type="ECO:0000259" key="1">
    <source>
        <dbReference type="Pfam" id="PF13358"/>
    </source>
</evidence>
<dbReference type="Gene3D" id="3.30.420.10">
    <property type="entry name" value="Ribonuclease H-like superfamily/Ribonuclease H"/>
    <property type="match status" value="1"/>
</dbReference>
<dbReference type="AlphaFoldDB" id="A0A8R2AZK5"/>
<dbReference type="Proteomes" id="UP000007819">
    <property type="component" value="Chromosome X"/>
</dbReference>
<accession>A0A8R2AZK5</accession>
<dbReference type="KEGG" id="api:103308467"/>
<dbReference type="PANTHER" id="PTHR33939:SF1">
    <property type="entry name" value="DUF4371 DOMAIN-CONTAINING PROTEIN"/>
    <property type="match status" value="1"/>
</dbReference>
<name>A0A8R2AZK5_ACYPI</name>
<reference evidence="3" key="1">
    <citation type="submission" date="2010-06" db="EMBL/GenBank/DDBJ databases">
        <authorList>
            <person name="Jiang H."/>
            <person name="Abraham K."/>
            <person name="Ali S."/>
            <person name="Alsbrooks S.L."/>
            <person name="Anim B.N."/>
            <person name="Anosike U.S."/>
            <person name="Attaway T."/>
            <person name="Bandaranaike D.P."/>
            <person name="Battles P.K."/>
            <person name="Bell S.N."/>
            <person name="Bell A.V."/>
            <person name="Beltran B."/>
            <person name="Bickham C."/>
            <person name="Bustamante Y."/>
            <person name="Caleb T."/>
            <person name="Canada A."/>
            <person name="Cardenas V."/>
            <person name="Carter K."/>
            <person name="Chacko J."/>
            <person name="Chandrabose M.N."/>
            <person name="Chavez D."/>
            <person name="Chavez A."/>
            <person name="Chen L."/>
            <person name="Chu H.-S."/>
            <person name="Claassen K.J."/>
            <person name="Cockrell R."/>
            <person name="Collins M."/>
            <person name="Cooper J.A."/>
            <person name="Cree A."/>
            <person name="Curry S.M."/>
            <person name="Da Y."/>
            <person name="Dao M.D."/>
            <person name="Das B."/>
            <person name="Davila M.-L."/>
            <person name="Davy-Carroll L."/>
            <person name="Denson S."/>
            <person name="Dinh H."/>
            <person name="Ebong V.E."/>
            <person name="Edwards J.R."/>
            <person name="Egan A."/>
            <person name="El-Daye J."/>
            <person name="Escobedo L."/>
            <person name="Fernandez S."/>
            <person name="Fernando P.R."/>
            <person name="Flagg N."/>
            <person name="Forbes L.D."/>
            <person name="Fowler R.G."/>
            <person name="Fu Q."/>
            <person name="Gabisi R.A."/>
            <person name="Ganer J."/>
            <person name="Garbino Pronczuk A."/>
            <person name="Garcia R.M."/>
            <person name="Garner T."/>
            <person name="Garrett T.E."/>
            <person name="Gonzalez D.A."/>
            <person name="Hamid H."/>
            <person name="Hawkins E.S."/>
            <person name="Hirani K."/>
            <person name="Hogues M.E."/>
            <person name="Hollins B."/>
            <person name="Hsiao C.-H."/>
            <person name="Jabil R."/>
            <person name="James M.L."/>
            <person name="Jhangiani S.N."/>
            <person name="Johnson B."/>
            <person name="Johnson Q."/>
            <person name="Joshi V."/>
            <person name="Kalu J.B."/>
            <person name="Kam C."/>
            <person name="Kashfia A."/>
            <person name="Keebler J."/>
            <person name="Kisamo H."/>
            <person name="Kovar C.L."/>
            <person name="Lago L.A."/>
            <person name="Lai C.-Y."/>
            <person name="Laidlaw J."/>
            <person name="Lara F."/>
            <person name="Le T.-K."/>
            <person name="Lee S.L."/>
            <person name="Legall F.H."/>
            <person name="Lemon S.J."/>
            <person name="Lewis L.R."/>
            <person name="Li B."/>
            <person name="Liu Y."/>
            <person name="Liu Y.-S."/>
            <person name="Lopez J."/>
            <person name="Lozado R.J."/>
            <person name="Lu J."/>
            <person name="Madu R.C."/>
            <person name="Maheshwari M."/>
            <person name="Maheshwari R."/>
            <person name="Malloy K."/>
            <person name="Martinez E."/>
            <person name="Mathew T."/>
            <person name="Mercado I.C."/>
            <person name="Mercado C."/>
            <person name="Meyer B."/>
            <person name="Montgomery K."/>
            <person name="Morgan M.B."/>
            <person name="Munidasa M."/>
            <person name="Nazareth L.V."/>
            <person name="Nelson J."/>
            <person name="Ng B.M."/>
            <person name="Nguyen N.B."/>
            <person name="Nguyen P.Q."/>
            <person name="Nguyen T."/>
            <person name="Obregon M."/>
            <person name="Okwuonu G.O."/>
            <person name="Onwere C.G."/>
            <person name="Orozco G."/>
            <person name="Parra A."/>
            <person name="Patel S."/>
            <person name="Patil S."/>
            <person name="Perez A."/>
            <person name="Perez Y."/>
            <person name="Pham C."/>
            <person name="Primus E.L."/>
            <person name="Pu L.-L."/>
            <person name="Puazo M."/>
            <person name="Qin X."/>
            <person name="Quiroz J.B."/>
            <person name="Reese J."/>
            <person name="Richards S."/>
            <person name="Rives C.M."/>
            <person name="Robberts R."/>
            <person name="Ruiz S.J."/>
            <person name="Ruiz M.J."/>
            <person name="Santibanez J."/>
            <person name="Schneider B.W."/>
            <person name="Sisson I."/>
            <person name="Smith M."/>
            <person name="Sodergren E."/>
            <person name="Song X.-Z."/>
            <person name="Song B.B."/>
            <person name="Summersgill H."/>
            <person name="Thelus R."/>
            <person name="Thornton R.D."/>
            <person name="Trejos Z.Y."/>
            <person name="Usmani K."/>
            <person name="Vattathil S."/>
            <person name="Villasana D."/>
            <person name="Walker D.L."/>
            <person name="Wang S."/>
            <person name="Wang K."/>
            <person name="White C.S."/>
            <person name="Williams A.C."/>
            <person name="Williamson J."/>
            <person name="Wilson K."/>
            <person name="Woghiren I.O."/>
            <person name="Woodworth J.R."/>
            <person name="Worley K.C."/>
            <person name="Wright R.A."/>
            <person name="Wu W."/>
            <person name="Young L."/>
            <person name="Zhang L."/>
            <person name="Zhang J."/>
            <person name="Zhu Y."/>
            <person name="Muzny D.M."/>
            <person name="Weinstock G."/>
            <person name="Gibbs R.A."/>
        </authorList>
    </citation>
    <scope>NUCLEOTIDE SEQUENCE [LARGE SCALE GENOMIC DNA]</scope>
    <source>
        <strain evidence="3">LSR1</strain>
    </source>
</reference>
<dbReference type="GO" id="GO:0003676">
    <property type="term" value="F:nucleic acid binding"/>
    <property type="evidence" value="ECO:0007669"/>
    <property type="project" value="InterPro"/>
</dbReference>
<evidence type="ECO:0000313" key="3">
    <source>
        <dbReference type="Proteomes" id="UP000007819"/>
    </source>
</evidence>
<dbReference type="Pfam" id="PF13358">
    <property type="entry name" value="DDE_3"/>
    <property type="match status" value="1"/>
</dbReference>
<feature type="domain" description="Tc1-like transposase DDE" evidence="1">
    <location>
        <begin position="279"/>
        <end position="360"/>
    </location>
</feature>
<dbReference type="InterPro" id="IPR038717">
    <property type="entry name" value="Tc1-like_DDE_dom"/>
</dbReference>
<reference evidence="2" key="2">
    <citation type="submission" date="2022-06" db="UniProtKB">
        <authorList>
            <consortium name="EnsemblMetazoa"/>
        </authorList>
    </citation>
    <scope>IDENTIFICATION</scope>
</reference>
<dbReference type="OrthoDB" id="6590622at2759"/>
<dbReference type="EnsemblMetazoa" id="XM_008181863.1">
    <property type="protein sequence ID" value="XP_008180085.1"/>
    <property type="gene ID" value="LOC103308467"/>
</dbReference>